<keyword evidence="7" id="KW-1185">Reference proteome</keyword>
<keyword evidence="1 4" id="KW-0812">Transmembrane</keyword>
<name>A0A845B0B0_9SPHN</name>
<dbReference type="OrthoDB" id="9815356at2"/>
<evidence type="ECO:0000256" key="2">
    <source>
        <dbReference type="ARBA" id="ARBA00022989"/>
    </source>
</evidence>
<organism evidence="6 7">
    <name type="scientific">Parerythrobacter jejuensis</name>
    <dbReference type="NCBI Taxonomy" id="795812"/>
    <lineage>
        <taxon>Bacteria</taxon>
        <taxon>Pseudomonadati</taxon>
        <taxon>Pseudomonadota</taxon>
        <taxon>Alphaproteobacteria</taxon>
        <taxon>Sphingomonadales</taxon>
        <taxon>Erythrobacteraceae</taxon>
        <taxon>Parerythrobacter</taxon>
    </lineage>
</organism>
<feature type="transmembrane region" description="Helical" evidence="4">
    <location>
        <begin position="221"/>
        <end position="242"/>
    </location>
</feature>
<accession>A0A845B0B0</accession>
<feature type="transmembrane region" description="Helical" evidence="4">
    <location>
        <begin position="165"/>
        <end position="185"/>
    </location>
</feature>
<feature type="transmembrane region" description="Helical" evidence="4">
    <location>
        <begin position="77"/>
        <end position="96"/>
    </location>
</feature>
<dbReference type="PANTHER" id="PTHR42910">
    <property type="entry name" value="TRANSPORTER SCO4007-RELATED"/>
    <property type="match status" value="1"/>
</dbReference>
<dbReference type="AlphaFoldDB" id="A0A845B0B0"/>
<evidence type="ECO:0000313" key="6">
    <source>
        <dbReference type="EMBL" id="MXP32418.1"/>
    </source>
</evidence>
<reference evidence="6 7" key="1">
    <citation type="submission" date="2019-12" db="EMBL/GenBank/DDBJ databases">
        <title>Genomic-based taxomic classification of the family Erythrobacteraceae.</title>
        <authorList>
            <person name="Xu L."/>
        </authorList>
    </citation>
    <scope>NUCLEOTIDE SEQUENCE [LARGE SCALE GENOMIC DNA]</scope>
    <source>
        <strain evidence="6 7">JCM 16677</strain>
    </source>
</reference>
<comment type="caution">
    <text evidence="6">The sequence shown here is derived from an EMBL/GenBank/DDBJ whole genome shotgun (WGS) entry which is preliminary data.</text>
</comment>
<evidence type="ECO:0000313" key="7">
    <source>
        <dbReference type="Proteomes" id="UP000446786"/>
    </source>
</evidence>
<feature type="transmembrane region" description="Helical" evidence="4">
    <location>
        <begin position="295"/>
        <end position="318"/>
    </location>
</feature>
<evidence type="ECO:0000256" key="4">
    <source>
        <dbReference type="SAM" id="Phobius"/>
    </source>
</evidence>
<dbReference type="Proteomes" id="UP000446786">
    <property type="component" value="Unassembled WGS sequence"/>
</dbReference>
<dbReference type="InterPro" id="IPR011701">
    <property type="entry name" value="MFS"/>
</dbReference>
<sequence>MQKPAAGLSRADQLGLAMLTGVTVANAYYIHPIIADIGRHFDVSPAQIGLVPAFNQIALALGIFLLLPLGDRISNRTLSIILAACQTLTLVVMALAENFALFVAASTLLGFVTIVPYLLPAYASKRVPQENLGKVTALLTAGIIVAILVARVGAGLVAEWVDWRIVYWIAAAMMGAITCAIPFLMEGRAKRATPEPAQSYFALVGSTISLLFQYPRVALSGAIQALNFGIFLVIWLGLAFHLTSPEMGYGTDTVGYLAAVAIVSIYATPRLGAWADKVGPYRARLLLSLLQAAGVLLFWPTGSSLWLLLVPLIITNIVGPTIDVSGRMTFLTLAPAIRTRLMTGYIIMMFTGAGIASWAAPVAYAYIGWSGIAILCGAMSLLIVLLSWLGARNQPA</sequence>
<evidence type="ECO:0000256" key="3">
    <source>
        <dbReference type="ARBA" id="ARBA00023136"/>
    </source>
</evidence>
<keyword evidence="3 4" id="KW-0472">Membrane</keyword>
<dbReference type="InterPro" id="IPR036259">
    <property type="entry name" value="MFS_trans_sf"/>
</dbReference>
<proteinExistence type="predicted"/>
<feature type="transmembrane region" description="Helical" evidence="4">
    <location>
        <begin position="102"/>
        <end position="123"/>
    </location>
</feature>
<feature type="transmembrane region" description="Helical" evidence="4">
    <location>
        <begin position="254"/>
        <end position="275"/>
    </location>
</feature>
<dbReference type="CDD" id="cd17324">
    <property type="entry name" value="MFS_NepI_like"/>
    <property type="match status" value="1"/>
</dbReference>
<gene>
    <name evidence="6" type="ORF">GRI94_11370</name>
</gene>
<dbReference type="GO" id="GO:0022857">
    <property type="term" value="F:transmembrane transporter activity"/>
    <property type="evidence" value="ECO:0007669"/>
    <property type="project" value="InterPro"/>
</dbReference>
<dbReference type="PANTHER" id="PTHR42910:SF1">
    <property type="entry name" value="MAJOR FACILITATOR SUPERFAMILY (MFS) PROFILE DOMAIN-CONTAINING PROTEIN"/>
    <property type="match status" value="1"/>
</dbReference>
<feature type="transmembrane region" description="Helical" evidence="4">
    <location>
        <begin position="366"/>
        <end position="391"/>
    </location>
</feature>
<dbReference type="InterPro" id="IPR020846">
    <property type="entry name" value="MFS_dom"/>
</dbReference>
<dbReference type="EMBL" id="WTYE01000001">
    <property type="protein sequence ID" value="MXP32418.1"/>
    <property type="molecule type" value="Genomic_DNA"/>
</dbReference>
<feature type="transmembrane region" description="Helical" evidence="4">
    <location>
        <begin position="12"/>
        <end position="30"/>
    </location>
</feature>
<evidence type="ECO:0000256" key="1">
    <source>
        <dbReference type="ARBA" id="ARBA00022692"/>
    </source>
</evidence>
<feature type="domain" description="Major facilitator superfamily (MFS) profile" evidence="5">
    <location>
        <begin position="1"/>
        <end position="395"/>
    </location>
</feature>
<feature type="transmembrane region" description="Helical" evidence="4">
    <location>
        <begin position="339"/>
        <end position="360"/>
    </location>
</feature>
<dbReference type="Pfam" id="PF07690">
    <property type="entry name" value="MFS_1"/>
    <property type="match status" value="1"/>
</dbReference>
<feature type="transmembrane region" description="Helical" evidence="4">
    <location>
        <begin position="50"/>
        <end position="70"/>
    </location>
</feature>
<keyword evidence="2 4" id="KW-1133">Transmembrane helix</keyword>
<protein>
    <submittedName>
        <fullName evidence="6">MFS transporter</fullName>
    </submittedName>
</protein>
<dbReference type="RefSeq" id="WP_160779760.1">
    <property type="nucleotide sequence ID" value="NZ_WTYE01000001.1"/>
</dbReference>
<feature type="transmembrane region" description="Helical" evidence="4">
    <location>
        <begin position="135"/>
        <end position="153"/>
    </location>
</feature>
<dbReference type="Gene3D" id="1.20.1250.20">
    <property type="entry name" value="MFS general substrate transporter like domains"/>
    <property type="match status" value="1"/>
</dbReference>
<dbReference type="SUPFAM" id="SSF103473">
    <property type="entry name" value="MFS general substrate transporter"/>
    <property type="match status" value="1"/>
</dbReference>
<dbReference type="PROSITE" id="PS50850">
    <property type="entry name" value="MFS"/>
    <property type="match status" value="1"/>
</dbReference>
<evidence type="ECO:0000259" key="5">
    <source>
        <dbReference type="PROSITE" id="PS50850"/>
    </source>
</evidence>